<name>A0A3N5Z9F4_9ALTE</name>
<feature type="region of interest" description="Disordered" evidence="10">
    <location>
        <begin position="76"/>
        <end position="116"/>
    </location>
</feature>
<comment type="similarity">
    <text evidence="2">Belongs to the TonB family.</text>
</comment>
<dbReference type="EMBL" id="RPOK01000004">
    <property type="protein sequence ID" value="RPJ65858.1"/>
    <property type="molecule type" value="Genomic_DNA"/>
</dbReference>
<evidence type="ECO:0000256" key="2">
    <source>
        <dbReference type="ARBA" id="ARBA00006555"/>
    </source>
</evidence>
<dbReference type="Pfam" id="PF03544">
    <property type="entry name" value="TonB_C"/>
    <property type="match status" value="1"/>
</dbReference>
<feature type="transmembrane region" description="Helical" evidence="11">
    <location>
        <begin position="30"/>
        <end position="54"/>
    </location>
</feature>
<evidence type="ECO:0000313" key="13">
    <source>
        <dbReference type="EMBL" id="RPJ65858.1"/>
    </source>
</evidence>
<gene>
    <name evidence="13" type="ORF">DRW07_13685</name>
</gene>
<evidence type="ECO:0000256" key="1">
    <source>
        <dbReference type="ARBA" id="ARBA00004383"/>
    </source>
</evidence>
<dbReference type="GO" id="GO:0005886">
    <property type="term" value="C:plasma membrane"/>
    <property type="evidence" value="ECO:0007669"/>
    <property type="project" value="UniProtKB-SubCell"/>
</dbReference>
<evidence type="ECO:0000256" key="4">
    <source>
        <dbReference type="ARBA" id="ARBA00022475"/>
    </source>
</evidence>
<evidence type="ECO:0000256" key="5">
    <source>
        <dbReference type="ARBA" id="ARBA00022519"/>
    </source>
</evidence>
<comment type="subcellular location">
    <subcellularLocation>
        <location evidence="1">Cell inner membrane</location>
        <topology evidence="1">Single-pass membrane protein</topology>
        <orientation evidence="1">Periplasmic side</orientation>
    </subcellularLocation>
</comment>
<dbReference type="InterPro" id="IPR051045">
    <property type="entry name" value="TonB-dependent_transducer"/>
</dbReference>
<keyword evidence="8 11" id="KW-1133">Transmembrane helix</keyword>
<keyword evidence="3" id="KW-0813">Transport</keyword>
<dbReference type="InterPro" id="IPR037682">
    <property type="entry name" value="TonB_C"/>
</dbReference>
<evidence type="ECO:0000256" key="10">
    <source>
        <dbReference type="SAM" id="MobiDB-lite"/>
    </source>
</evidence>
<keyword evidence="14" id="KW-1185">Reference proteome</keyword>
<evidence type="ECO:0000259" key="12">
    <source>
        <dbReference type="PROSITE" id="PS52015"/>
    </source>
</evidence>
<dbReference type="OrthoDB" id="1628901at2"/>
<keyword evidence="5" id="KW-0997">Cell inner membrane</keyword>
<proteinExistence type="inferred from homology"/>
<feature type="compositionally biased region" description="Polar residues" evidence="10">
    <location>
        <begin position="103"/>
        <end position="116"/>
    </location>
</feature>
<dbReference type="Gene3D" id="3.30.1150.10">
    <property type="match status" value="1"/>
</dbReference>
<reference evidence="13 14" key="1">
    <citation type="submission" date="2018-11" db="EMBL/GenBank/DDBJ databases">
        <authorList>
            <person name="Ye M.-Q."/>
            <person name="Du Z.-J."/>
        </authorList>
    </citation>
    <scope>NUCLEOTIDE SEQUENCE [LARGE SCALE GENOMIC DNA]</scope>
    <source>
        <strain evidence="13 14">U0105</strain>
    </source>
</reference>
<evidence type="ECO:0000256" key="7">
    <source>
        <dbReference type="ARBA" id="ARBA00022927"/>
    </source>
</evidence>
<dbReference type="InterPro" id="IPR006260">
    <property type="entry name" value="TonB/TolA_C"/>
</dbReference>
<dbReference type="NCBIfam" id="TIGR01352">
    <property type="entry name" value="tonB_Cterm"/>
    <property type="match status" value="1"/>
</dbReference>
<dbReference type="GO" id="GO:0015031">
    <property type="term" value="P:protein transport"/>
    <property type="evidence" value="ECO:0007669"/>
    <property type="project" value="UniProtKB-KW"/>
</dbReference>
<keyword evidence="6 11" id="KW-0812">Transmembrane</keyword>
<feature type="domain" description="TonB C-terminal" evidence="12">
    <location>
        <begin position="134"/>
        <end position="226"/>
    </location>
</feature>
<evidence type="ECO:0000256" key="8">
    <source>
        <dbReference type="ARBA" id="ARBA00022989"/>
    </source>
</evidence>
<evidence type="ECO:0000256" key="9">
    <source>
        <dbReference type="ARBA" id="ARBA00023136"/>
    </source>
</evidence>
<dbReference type="PANTHER" id="PTHR33446:SF14">
    <property type="entry name" value="PROTEIN TONB"/>
    <property type="match status" value="1"/>
</dbReference>
<dbReference type="PANTHER" id="PTHR33446">
    <property type="entry name" value="PROTEIN TONB-RELATED"/>
    <property type="match status" value="1"/>
</dbReference>
<protein>
    <submittedName>
        <fullName evidence="13">Energy transducer TonB</fullName>
    </submittedName>
</protein>
<evidence type="ECO:0000256" key="11">
    <source>
        <dbReference type="SAM" id="Phobius"/>
    </source>
</evidence>
<accession>A0A3N5Z9F4</accession>
<comment type="caution">
    <text evidence="13">The sequence shown here is derived from an EMBL/GenBank/DDBJ whole genome shotgun (WGS) entry which is preliminary data.</text>
</comment>
<keyword evidence="7" id="KW-0653">Protein transport</keyword>
<dbReference type="Proteomes" id="UP000275281">
    <property type="component" value="Unassembled WGS sequence"/>
</dbReference>
<dbReference type="PROSITE" id="PS52015">
    <property type="entry name" value="TONB_CTD"/>
    <property type="match status" value="1"/>
</dbReference>
<dbReference type="AlphaFoldDB" id="A0A3N5Z9F4"/>
<dbReference type="SUPFAM" id="SSF74653">
    <property type="entry name" value="TolA/TonB C-terminal domain"/>
    <property type="match status" value="1"/>
</dbReference>
<evidence type="ECO:0000256" key="3">
    <source>
        <dbReference type="ARBA" id="ARBA00022448"/>
    </source>
</evidence>
<organism evidence="13 14">
    <name type="scientific">Alteromonas sediminis</name>
    <dbReference type="NCBI Taxonomy" id="2259342"/>
    <lineage>
        <taxon>Bacteria</taxon>
        <taxon>Pseudomonadati</taxon>
        <taxon>Pseudomonadota</taxon>
        <taxon>Gammaproteobacteria</taxon>
        <taxon>Alteromonadales</taxon>
        <taxon>Alteromonadaceae</taxon>
        <taxon>Alteromonas/Salinimonas group</taxon>
        <taxon>Alteromonas</taxon>
    </lineage>
</organism>
<dbReference type="RefSeq" id="WP_124028489.1">
    <property type="nucleotide sequence ID" value="NZ_JBHRSN010000007.1"/>
</dbReference>
<dbReference type="GO" id="GO:0055085">
    <property type="term" value="P:transmembrane transport"/>
    <property type="evidence" value="ECO:0007669"/>
    <property type="project" value="InterPro"/>
</dbReference>
<evidence type="ECO:0000313" key="14">
    <source>
        <dbReference type="Proteomes" id="UP000275281"/>
    </source>
</evidence>
<evidence type="ECO:0000256" key="6">
    <source>
        <dbReference type="ARBA" id="ARBA00022692"/>
    </source>
</evidence>
<keyword evidence="9 11" id="KW-0472">Membrane</keyword>
<sequence length="231" mass="25196">MTSRWPQIRVNRMSHAPILITSDRLLPFRLLVAAAIGIVVAGLLTLFMHVLIAFSQQELIDTPRANMLDFVRIKREESSQRKAPRPQRPKTQEAPPAPPTPQSSDQSMSETALQVSMPTASADVGMTIGTGIGTGDGEYLPIVKVAPTYPIKAAAEGKEGECLVVFTVTTTGATKDVETVEGSCPPIFARSSIMAAKKFKYKPRVVDGKPIEVPGIYNLFNYTLVKRESQE</sequence>
<keyword evidence="4" id="KW-1003">Cell membrane</keyword>